<evidence type="ECO:0000313" key="2">
    <source>
        <dbReference type="Proteomes" id="UP001354971"/>
    </source>
</evidence>
<name>A0ABU7LLJ0_9PROT</name>
<dbReference type="RefSeq" id="WP_330197466.1">
    <property type="nucleotide sequence ID" value="NZ_JAZDRP010000001.1"/>
</dbReference>
<accession>A0ABU7LLJ0</accession>
<dbReference type="Proteomes" id="UP001354971">
    <property type="component" value="Unassembled WGS sequence"/>
</dbReference>
<reference evidence="1 2" key="1">
    <citation type="submission" date="2024-01" db="EMBL/GenBank/DDBJ databases">
        <title>Hyphobacterium bacterium isolated from marine sediment.</title>
        <authorList>
            <person name="Zhao S."/>
        </authorList>
    </citation>
    <scope>NUCLEOTIDE SEQUENCE [LARGE SCALE GENOMIC DNA]</scope>
    <source>
        <strain evidence="2">HN65</strain>
    </source>
</reference>
<keyword evidence="2" id="KW-1185">Reference proteome</keyword>
<dbReference type="EMBL" id="JAZDRP010000001">
    <property type="protein sequence ID" value="MEE2524798.1"/>
    <property type="molecule type" value="Genomic_DNA"/>
</dbReference>
<dbReference type="Pfam" id="PF06718">
    <property type="entry name" value="DUF1203"/>
    <property type="match status" value="1"/>
</dbReference>
<protein>
    <submittedName>
        <fullName evidence="1">DUF1203 domain-containing protein</fullName>
    </submittedName>
</protein>
<gene>
    <name evidence="1" type="ORF">V0U79_00335</name>
</gene>
<dbReference type="InterPro" id="IPR009593">
    <property type="entry name" value="DUF1203"/>
</dbReference>
<evidence type="ECO:0000313" key="1">
    <source>
        <dbReference type="EMBL" id="MEE2524798.1"/>
    </source>
</evidence>
<organism evidence="1 2">
    <name type="scientific">Hyphobacterium lacteum</name>
    <dbReference type="NCBI Taxonomy" id="3116575"/>
    <lineage>
        <taxon>Bacteria</taxon>
        <taxon>Pseudomonadati</taxon>
        <taxon>Pseudomonadota</taxon>
        <taxon>Alphaproteobacteria</taxon>
        <taxon>Maricaulales</taxon>
        <taxon>Maricaulaceae</taxon>
        <taxon>Hyphobacterium</taxon>
    </lineage>
</organism>
<sequence>MFRIESLDPTPFAPLFALDEAELADRLARRVVASADMGFPCRASLRDAPRGETLILANYQHQSAATPYQATHAVYIRENAEKAELRPGEVPAMFETRTLSLRGFDARGLMRDAAVVEGRDLAGALDALFGNQSIAEIHIHFAAPGCFAARAVRAG</sequence>
<proteinExistence type="predicted"/>
<comment type="caution">
    <text evidence="1">The sequence shown here is derived from an EMBL/GenBank/DDBJ whole genome shotgun (WGS) entry which is preliminary data.</text>
</comment>
<dbReference type="PIRSF" id="PIRSF034110">
    <property type="entry name" value="DUF1203"/>
    <property type="match status" value="1"/>
</dbReference>